<feature type="domain" description="HTH marR-type" evidence="1">
    <location>
        <begin position="10"/>
        <end position="141"/>
    </location>
</feature>
<dbReference type="EMBL" id="JACBXQ010000001">
    <property type="protein sequence ID" value="MBG9985600.1"/>
    <property type="molecule type" value="Genomic_DNA"/>
</dbReference>
<keyword evidence="3" id="KW-1185">Reference proteome</keyword>
<organism evidence="2 3">
    <name type="scientific">Facklamia lactis</name>
    <dbReference type="NCBI Taxonomy" id="2749967"/>
    <lineage>
        <taxon>Bacteria</taxon>
        <taxon>Bacillati</taxon>
        <taxon>Bacillota</taxon>
        <taxon>Bacilli</taxon>
        <taxon>Lactobacillales</taxon>
        <taxon>Aerococcaceae</taxon>
        <taxon>Facklamia</taxon>
    </lineage>
</organism>
<protein>
    <submittedName>
        <fullName evidence="2">MarR family transcriptional regulator</fullName>
    </submittedName>
</protein>
<dbReference type="SMART" id="SM00347">
    <property type="entry name" value="HTH_MARR"/>
    <property type="match status" value="1"/>
</dbReference>
<dbReference type="Pfam" id="PF12802">
    <property type="entry name" value="MarR_2"/>
    <property type="match status" value="1"/>
</dbReference>
<evidence type="ECO:0000313" key="3">
    <source>
        <dbReference type="Proteomes" id="UP000721415"/>
    </source>
</evidence>
<dbReference type="InterPro" id="IPR036388">
    <property type="entry name" value="WH-like_DNA-bd_sf"/>
</dbReference>
<dbReference type="PRINTS" id="PR00598">
    <property type="entry name" value="HTHMARR"/>
</dbReference>
<sequence>MASFENLEERLRIFANLFLVSNKLQVTMDKRKSDITSKQWFVLAALTFMDQAPTLKELSQALDYSHQNIRQLVNKLEEKKYVRIEKDQEDQRAIRIMLTEKVKAWEQSHQEENQEFVDEMFKGISKSDLKIIDQTLEQLKQNLGDLYETI</sequence>
<name>A0ABS0LN57_9LACT</name>
<dbReference type="InterPro" id="IPR039422">
    <property type="entry name" value="MarR/SlyA-like"/>
</dbReference>
<comment type="caution">
    <text evidence="2">The sequence shown here is derived from an EMBL/GenBank/DDBJ whole genome shotgun (WGS) entry which is preliminary data.</text>
</comment>
<dbReference type="PROSITE" id="PS50995">
    <property type="entry name" value="HTH_MARR_2"/>
    <property type="match status" value="1"/>
</dbReference>
<accession>A0ABS0LN57</accession>
<reference evidence="2 3" key="1">
    <citation type="submission" date="2020-07" db="EMBL/GenBank/DDBJ databases">
        <title>Facklamia lactis sp. nov., isolated from raw milk.</title>
        <authorList>
            <person name="Doll E.V."/>
            <person name="Huptas C."/>
            <person name="Staib L."/>
            <person name="Wenning M."/>
            <person name="Scherer S."/>
        </authorList>
    </citation>
    <scope>NUCLEOTIDE SEQUENCE [LARGE SCALE GENOMIC DNA]</scope>
    <source>
        <strain evidence="2 3">DSM 111018</strain>
    </source>
</reference>
<dbReference type="InterPro" id="IPR036390">
    <property type="entry name" value="WH_DNA-bd_sf"/>
</dbReference>
<dbReference type="PANTHER" id="PTHR33164">
    <property type="entry name" value="TRANSCRIPTIONAL REGULATOR, MARR FAMILY"/>
    <property type="match status" value="1"/>
</dbReference>
<proteinExistence type="predicted"/>
<dbReference type="SUPFAM" id="SSF46785">
    <property type="entry name" value="Winged helix' DNA-binding domain"/>
    <property type="match status" value="1"/>
</dbReference>
<dbReference type="PANTHER" id="PTHR33164:SF58">
    <property type="entry name" value="DNA-BINDING TRANSCRIPTIONAL REPRESSOR SCOC"/>
    <property type="match status" value="1"/>
</dbReference>
<evidence type="ECO:0000259" key="1">
    <source>
        <dbReference type="PROSITE" id="PS50995"/>
    </source>
</evidence>
<dbReference type="Gene3D" id="1.10.10.10">
    <property type="entry name" value="Winged helix-like DNA-binding domain superfamily/Winged helix DNA-binding domain"/>
    <property type="match status" value="1"/>
</dbReference>
<dbReference type="RefSeq" id="WP_197114072.1">
    <property type="nucleotide sequence ID" value="NZ_JACBXQ010000001.1"/>
</dbReference>
<dbReference type="InterPro" id="IPR000835">
    <property type="entry name" value="HTH_MarR-typ"/>
</dbReference>
<gene>
    <name evidence="2" type="ORF">HZY91_01680</name>
</gene>
<dbReference type="Proteomes" id="UP000721415">
    <property type="component" value="Unassembled WGS sequence"/>
</dbReference>
<evidence type="ECO:0000313" key="2">
    <source>
        <dbReference type="EMBL" id="MBG9985600.1"/>
    </source>
</evidence>